<keyword evidence="2" id="KW-1185">Reference proteome</keyword>
<proteinExistence type="predicted"/>
<dbReference type="PIRSF" id="PIRSF033328">
    <property type="entry name" value="Phest_Mll4975"/>
    <property type="match status" value="1"/>
</dbReference>
<dbReference type="NCBIfam" id="TIGR03223">
    <property type="entry name" value="Phn_opern_protn"/>
    <property type="match status" value="1"/>
</dbReference>
<dbReference type="InterPro" id="IPR009389">
    <property type="entry name" value="DUF1045"/>
</dbReference>
<organism evidence="1 2">
    <name type="scientific">Bradyrhizobium hipponense</name>
    <dbReference type="NCBI Taxonomy" id="2605638"/>
    <lineage>
        <taxon>Bacteria</taxon>
        <taxon>Pseudomonadati</taxon>
        <taxon>Pseudomonadota</taxon>
        <taxon>Alphaproteobacteria</taxon>
        <taxon>Hyphomicrobiales</taxon>
        <taxon>Nitrobacteraceae</taxon>
        <taxon>Bradyrhizobium</taxon>
    </lineage>
</organism>
<dbReference type="Proteomes" id="UP000324797">
    <property type="component" value="Unassembled WGS sequence"/>
</dbReference>
<dbReference type="Pfam" id="PF06299">
    <property type="entry name" value="DUF1045"/>
    <property type="match status" value="1"/>
</dbReference>
<evidence type="ECO:0000313" key="1">
    <source>
        <dbReference type="EMBL" id="TYO64012.1"/>
    </source>
</evidence>
<dbReference type="RefSeq" id="WP_148741883.1">
    <property type="nucleotide sequence ID" value="NZ_VSTH01000081.1"/>
</dbReference>
<evidence type="ECO:0000313" key="2">
    <source>
        <dbReference type="Proteomes" id="UP000324797"/>
    </source>
</evidence>
<protein>
    <submittedName>
        <fullName evidence="1">DUF1045 domain-containing protein</fullName>
    </submittedName>
</protein>
<name>A0A5S4YJ25_9BRAD</name>
<comment type="caution">
    <text evidence="1">The sequence shown here is derived from an EMBL/GenBank/DDBJ whole genome shotgun (WGS) entry which is preliminary data.</text>
</comment>
<dbReference type="AlphaFoldDB" id="A0A5S4YJ25"/>
<gene>
    <name evidence="1" type="ORF">FXV83_24200</name>
</gene>
<sequence>MTGFPRYALYFAAGADSTLSRFGAELLGYDAHTGGELSFPDDALHVAADWRDVSADPRKYGFHGTLKAPMALPPGRTEAELMAACAAFAGKARTMPTIRPVVDSISGFIAVIPAEPVGTLQEFAADCVRDFDSFRTPLSAEDRARRKPEKLSERQRDYLDRWGYPYVMEEFRFHMTLTGRLDAERRGPILEMLRARFATLGLDTLAIDRIALFKQDDARARFRIIGEWALKGFSASSRD</sequence>
<reference evidence="1 2" key="1">
    <citation type="submission" date="2019-08" db="EMBL/GenBank/DDBJ databases">
        <title>Bradyrhizobium hipponensis sp. nov., a rhizobium isolated from a Lupinus angustifolius root nodule in Tunisia.</title>
        <authorList>
            <person name="Off K."/>
            <person name="Rejili M."/>
            <person name="Mars M."/>
            <person name="Brachmann A."/>
            <person name="Marin M."/>
        </authorList>
    </citation>
    <scope>NUCLEOTIDE SEQUENCE [LARGE SCALE GENOMIC DNA]</scope>
    <source>
        <strain evidence="2">aSej3</strain>
    </source>
</reference>
<dbReference type="EMBL" id="VSTH01000081">
    <property type="protein sequence ID" value="TYO64012.1"/>
    <property type="molecule type" value="Genomic_DNA"/>
</dbReference>
<accession>A0A5S4YJ25</accession>